<keyword evidence="2" id="KW-1185">Reference proteome</keyword>
<evidence type="ECO:0000313" key="1">
    <source>
        <dbReference type="EMBL" id="SAI69921.1"/>
    </source>
</evidence>
<dbReference type="RefSeq" id="WP_156513372.1">
    <property type="nucleotide sequence ID" value="NZ_FKIF01000006.1"/>
</dbReference>
<organism evidence="1 2">
    <name type="scientific">Bordetella ansorpii</name>
    <dbReference type="NCBI Taxonomy" id="288768"/>
    <lineage>
        <taxon>Bacteria</taxon>
        <taxon>Pseudomonadati</taxon>
        <taxon>Pseudomonadota</taxon>
        <taxon>Betaproteobacteria</taxon>
        <taxon>Burkholderiales</taxon>
        <taxon>Alcaligenaceae</taxon>
        <taxon>Bordetella</taxon>
    </lineage>
</organism>
<proteinExistence type="predicted"/>
<accession>A0A157SI65</accession>
<dbReference type="Proteomes" id="UP000076848">
    <property type="component" value="Unassembled WGS sequence"/>
</dbReference>
<protein>
    <submittedName>
        <fullName evidence="1">Uncharacterized protein</fullName>
    </submittedName>
</protein>
<dbReference type="STRING" id="288768.SAMEA3906486_02791"/>
<gene>
    <name evidence="1" type="ORF">SAMEA3906486_02791</name>
</gene>
<dbReference type="AlphaFoldDB" id="A0A157SI65"/>
<name>A0A157SI65_9BORD</name>
<reference evidence="1 2" key="1">
    <citation type="submission" date="2016-04" db="EMBL/GenBank/DDBJ databases">
        <authorList>
            <consortium name="Pathogen Informatics"/>
        </authorList>
    </citation>
    <scope>NUCLEOTIDE SEQUENCE [LARGE SCALE GENOMIC DNA]</scope>
    <source>
        <strain evidence="1 2">H050680373</strain>
    </source>
</reference>
<dbReference type="OrthoDB" id="9020242at2"/>
<dbReference type="EMBL" id="FKIF01000006">
    <property type="protein sequence ID" value="SAI69921.1"/>
    <property type="molecule type" value="Genomic_DNA"/>
</dbReference>
<evidence type="ECO:0000313" key="2">
    <source>
        <dbReference type="Proteomes" id="UP000076848"/>
    </source>
</evidence>
<sequence>MANPYMDFHNLADLLAGRLMPRWPRFNEFLIWYFELGESPSGPGMGSV</sequence>